<dbReference type="AlphaFoldDB" id="E6SSH3"/>
<evidence type="ECO:0000256" key="3">
    <source>
        <dbReference type="ARBA" id="ARBA00022837"/>
    </source>
</evidence>
<evidence type="ECO:0000256" key="2">
    <source>
        <dbReference type="ARBA" id="ARBA00022737"/>
    </source>
</evidence>
<dbReference type="PATRIC" id="fig|693979.3.peg.122"/>
<evidence type="ECO:0000256" key="1">
    <source>
        <dbReference type="ARBA" id="ARBA00022729"/>
    </source>
</evidence>
<keyword evidence="1 4" id="KW-0732">Signal</keyword>
<dbReference type="InterPro" id="IPR003644">
    <property type="entry name" value="Calx_beta"/>
</dbReference>
<dbReference type="HOGENOM" id="CLU_018172_0_0_10"/>
<dbReference type="KEGG" id="bhl:Bache_0115"/>
<dbReference type="SUPFAM" id="SSF141072">
    <property type="entry name" value="CalX-like"/>
    <property type="match status" value="2"/>
</dbReference>
<organism evidence="6 7">
    <name type="scientific">Bacteroides helcogenes (strain ATCC 35417 / DSM 20613 / JCM 6297 / CCUG 15421 / P 36-108)</name>
    <dbReference type="NCBI Taxonomy" id="693979"/>
    <lineage>
        <taxon>Bacteria</taxon>
        <taxon>Pseudomonadati</taxon>
        <taxon>Bacteroidota</taxon>
        <taxon>Bacteroidia</taxon>
        <taxon>Bacteroidales</taxon>
        <taxon>Bacteroidaceae</taxon>
        <taxon>Bacteroides</taxon>
    </lineage>
</organism>
<dbReference type="RefSeq" id="WP_013545783.1">
    <property type="nucleotide sequence ID" value="NC_014933.1"/>
</dbReference>
<dbReference type="EMBL" id="CP002352">
    <property type="protein sequence ID" value="ADV42145.1"/>
    <property type="molecule type" value="Genomic_DNA"/>
</dbReference>
<sequence>MKKTRIHRVWLLLLLITMICSQVRAQYMPVVFDKKYGDKNQIQQICPLSGDEVAMIGKEGQKYNLTWVGREGEVVFSLPLIGFTKVNEVTGLDNDCILIVGQSAVQNTKNRKDRVTLSGRAIIVNRSGQLVNNIYAGAQGSDFLKGALLRSGSLLLSGTEPKGTSERQGILLKTDKSGKVIYQYKNVDSGYCDQFAVLGNTTEYVCAAFSGDRDKEQTVVVRLDDKGKPYYMTVIPAKKYTVTGLSANINDGSVIIIGNSQLEGGIIYKIRPEGDIVFGKTLIPANDGNASLKHLLVARNGNVLVGGSGTKGYYALLRNDGTALYSGSSNGSVRGVGMNQNTGESVVTTYDMNTRRGTFVRIQPTGKAEFDRTVEGNFDKIKVTNNGEVLLLSSDEGRVCMYSAAGEKEFDRYVTDNKPTVFRQALTAASGELLFLGNGSRLVKLGHGLYVSDLKITKPVNGTATAVFTVTLTGYSTTKEGAPIPVNVGYATREVSATTANNFTPVKGKLSFTPSRGTADRYLVKQEIEVPVKANDLIEGVKTFELLLSDVQQSYLVKPVGKALIEDQQAVVKLVRTERGEEGAKDILYELGLFKTDGTALTNATGANIIVDGTYGEGTADALDFDMGLTPRVVFANGSRKSSFSVKTLEDTRYELPKTVVVNFNKVHSLSGSNVSFDGELLSCSGIVADQPARLAITSLGDHRVNNNVVSGFFTVSLLRASDGALLTNATGSDIIVNCVALPDATAKEGKDFVFTNLHDLRISGDGNHSSANVNGVVLYSMDNAEKQVKLKIKSVNQPIGAQPISVSAEESTAEFTIRK</sequence>
<dbReference type="OrthoDB" id="604162at2"/>
<dbReference type="Proteomes" id="UP000008630">
    <property type="component" value="Chromosome"/>
</dbReference>
<evidence type="ECO:0000256" key="4">
    <source>
        <dbReference type="SAM" id="SignalP"/>
    </source>
</evidence>
<feature type="chain" id="PRO_5003209279" evidence="4">
    <location>
        <begin position="26"/>
        <end position="820"/>
    </location>
</feature>
<dbReference type="eggNOG" id="ENOG5033R91">
    <property type="taxonomic scope" value="Bacteria"/>
</dbReference>
<feature type="signal peptide" evidence="4">
    <location>
        <begin position="1"/>
        <end position="25"/>
    </location>
</feature>
<accession>E6SSH3</accession>
<evidence type="ECO:0000313" key="7">
    <source>
        <dbReference type="Proteomes" id="UP000008630"/>
    </source>
</evidence>
<dbReference type="InterPro" id="IPR011041">
    <property type="entry name" value="Quinoprot_gluc/sorb_DH_b-prop"/>
</dbReference>
<dbReference type="InterPro" id="IPR038081">
    <property type="entry name" value="CalX-like_sf"/>
</dbReference>
<keyword evidence="3" id="KW-0106">Calcium</keyword>
<reference evidence="6 7" key="2">
    <citation type="journal article" date="2011" name="Stand. Genomic Sci.">
        <title>Complete genome sequence of Bacteroides helcogenes type strain (P 36-108).</title>
        <authorList>
            <person name="Pati A."/>
            <person name="Gronow S."/>
            <person name="Zeytun A."/>
            <person name="Lapidus A."/>
            <person name="Nolan M."/>
            <person name="Hammon N."/>
            <person name="Deshpande S."/>
            <person name="Cheng J.F."/>
            <person name="Tapia R."/>
            <person name="Han C."/>
            <person name="Goodwin L."/>
            <person name="Pitluck S."/>
            <person name="Liolios K."/>
            <person name="Pagani I."/>
            <person name="Ivanova N."/>
            <person name="Mavromatis K."/>
            <person name="Chen A."/>
            <person name="Palaniappan K."/>
            <person name="Land M."/>
            <person name="Hauser L."/>
            <person name="Chang Y.J."/>
            <person name="Jeffries C.D."/>
            <person name="Detter J.C."/>
            <person name="Brambilla E."/>
            <person name="Rohde M."/>
            <person name="Goker M."/>
            <person name="Woyke T."/>
            <person name="Bristow J."/>
            <person name="Eisen J.A."/>
            <person name="Markowitz V."/>
            <person name="Hugenholtz P."/>
            <person name="Kyrpides N.C."/>
            <person name="Klenk H.P."/>
            <person name="Lucas S."/>
        </authorList>
    </citation>
    <scope>NUCLEOTIDE SEQUENCE [LARGE SCALE GENOMIC DNA]</scope>
    <source>
        <strain evidence="7">ATCC 35417 / DSM 20613 / JCM 6297 / CCUG 15421 / P 36-108</strain>
    </source>
</reference>
<dbReference type="GO" id="GO:0007154">
    <property type="term" value="P:cell communication"/>
    <property type="evidence" value="ECO:0007669"/>
    <property type="project" value="InterPro"/>
</dbReference>
<dbReference type="Gene3D" id="2.60.40.2030">
    <property type="match status" value="1"/>
</dbReference>
<name>E6SSH3_BACT6</name>
<reference key="1">
    <citation type="submission" date="2010-11" db="EMBL/GenBank/DDBJ databases">
        <title>The complete genome of Bacteroides helcogenes P 36-108.</title>
        <authorList>
            <consortium name="US DOE Joint Genome Institute (JGI-PGF)"/>
            <person name="Lucas S."/>
            <person name="Copeland A."/>
            <person name="Lapidus A."/>
            <person name="Bruce D."/>
            <person name="Goodwin L."/>
            <person name="Pitluck S."/>
            <person name="Kyrpides N."/>
            <person name="Mavromatis K."/>
            <person name="Ivanova N."/>
            <person name="Zeytun A."/>
            <person name="Brettin T."/>
            <person name="Detter J.C."/>
            <person name="Tapia R."/>
            <person name="Han C."/>
            <person name="Land M."/>
            <person name="Hauser L."/>
            <person name="Markowitz V."/>
            <person name="Cheng J.-F."/>
            <person name="Hugenholtz P."/>
            <person name="Woyke T."/>
            <person name="Wu D."/>
            <person name="Gronow S."/>
            <person name="Wellnitz S."/>
            <person name="Brambilla E."/>
            <person name="Klenk H.-P."/>
            <person name="Eisen J.A."/>
        </authorList>
    </citation>
    <scope>NUCLEOTIDE SEQUENCE</scope>
    <source>
        <strain>P 36-108</strain>
    </source>
</reference>
<evidence type="ECO:0000259" key="5">
    <source>
        <dbReference type="Pfam" id="PF03160"/>
    </source>
</evidence>
<dbReference type="SUPFAM" id="SSF50952">
    <property type="entry name" value="Soluble quinoprotein glucose dehydrogenase"/>
    <property type="match status" value="1"/>
</dbReference>
<gene>
    <name evidence="6" type="ordered locus">Bache_0115</name>
</gene>
<evidence type="ECO:0000313" key="6">
    <source>
        <dbReference type="EMBL" id="ADV42145.1"/>
    </source>
</evidence>
<keyword evidence="2" id="KW-0677">Repeat</keyword>
<dbReference type="GO" id="GO:0016020">
    <property type="term" value="C:membrane"/>
    <property type="evidence" value="ECO:0007669"/>
    <property type="project" value="InterPro"/>
</dbReference>
<keyword evidence="7" id="KW-1185">Reference proteome</keyword>
<proteinExistence type="predicted"/>
<dbReference type="STRING" id="693979.Bache_0115"/>
<dbReference type="Pfam" id="PF03160">
    <property type="entry name" value="Calx-beta"/>
    <property type="match status" value="1"/>
</dbReference>
<feature type="domain" description="Calx-beta" evidence="5">
    <location>
        <begin position="485"/>
        <end position="559"/>
    </location>
</feature>
<protein>
    <submittedName>
        <fullName evidence="6">Outer membrane protein</fullName>
    </submittedName>
</protein>